<protein>
    <submittedName>
        <fullName evidence="2">Uncharacterized protein</fullName>
    </submittedName>
</protein>
<dbReference type="InParanoid" id="A0A2P5DSA0"/>
<proteinExistence type="predicted"/>
<evidence type="ECO:0000313" key="3">
    <source>
        <dbReference type="Proteomes" id="UP000237000"/>
    </source>
</evidence>
<feature type="compositionally biased region" description="Acidic residues" evidence="1">
    <location>
        <begin position="226"/>
        <end position="236"/>
    </location>
</feature>
<dbReference type="OrthoDB" id="10420151at2759"/>
<organism evidence="2 3">
    <name type="scientific">Trema orientale</name>
    <name type="common">Charcoal tree</name>
    <name type="synonym">Celtis orientalis</name>
    <dbReference type="NCBI Taxonomy" id="63057"/>
    <lineage>
        <taxon>Eukaryota</taxon>
        <taxon>Viridiplantae</taxon>
        <taxon>Streptophyta</taxon>
        <taxon>Embryophyta</taxon>
        <taxon>Tracheophyta</taxon>
        <taxon>Spermatophyta</taxon>
        <taxon>Magnoliopsida</taxon>
        <taxon>eudicotyledons</taxon>
        <taxon>Gunneridae</taxon>
        <taxon>Pentapetalae</taxon>
        <taxon>rosids</taxon>
        <taxon>fabids</taxon>
        <taxon>Rosales</taxon>
        <taxon>Cannabaceae</taxon>
        <taxon>Trema</taxon>
    </lineage>
</organism>
<name>A0A2P5DSA0_TREOI</name>
<accession>A0A2P5DSA0</accession>
<comment type="caution">
    <text evidence="2">The sequence shown here is derived from an EMBL/GenBank/DDBJ whole genome shotgun (WGS) entry which is preliminary data.</text>
</comment>
<dbReference type="AlphaFoldDB" id="A0A2P5DSA0"/>
<dbReference type="Proteomes" id="UP000237000">
    <property type="component" value="Unassembled WGS sequence"/>
</dbReference>
<dbReference type="EMBL" id="JXTC01000252">
    <property type="protein sequence ID" value="PON76149.1"/>
    <property type="molecule type" value="Genomic_DNA"/>
</dbReference>
<feature type="region of interest" description="Disordered" evidence="1">
    <location>
        <begin position="81"/>
        <end position="135"/>
    </location>
</feature>
<feature type="region of interest" description="Disordered" evidence="1">
    <location>
        <begin position="166"/>
        <end position="302"/>
    </location>
</feature>
<evidence type="ECO:0000313" key="2">
    <source>
        <dbReference type="EMBL" id="PON76149.1"/>
    </source>
</evidence>
<gene>
    <name evidence="2" type="ORF">TorRG33x02_243510</name>
</gene>
<sequence>KRISNADLLLLANVENNELDQAFGVHEHAEREGLPSWDLNHHGNREGADDLAGACGGYDEHQQPPRLPSADLSHVGLQATGGEVEREEQPGHEILNPLDQPVRESPSLWDCQPENERPEDRMDSDEVRHEPRHHHPCQRQAYVRLVHHLRRAILPCNPFHGRLDHQQHENHEAHARHKNPDRHQGALSAAAISVSGEGDGEGQEDPSGDVVEGGSGHGGLPNPGGEELELSEDASEDREGGDGEGDPHEDEELAIPYLVGSLDSLPEDKGDTDATDEREGNTCEGYAEGSPPAAADGAEVEL</sequence>
<reference evidence="3" key="1">
    <citation type="submission" date="2016-06" db="EMBL/GenBank/DDBJ databases">
        <title>Parallel loss of symbiosis genes in relatives of nitrogen-fixing non-legume Parasponia.</title>
        <authorList>
            <person name="Van Velzen R."/>
            <person name="Holmer R."/>
            <person name="Bu F."/>
            <person name="Rutten L."/>
            <person name="Van Zeijl A."/>
            <person name="Liu W."/>
            <person name="Santuari L."/>
            <person name="Cao Q."/>
            <person name="Sharma T."/>
            <person name="Shen D."/>
            <person name="Roswanjaya Y."/>
            <person name="Wardhani T."/>
            <person name="Kalhor M.S."/>
            <person name="Jansen J."/>
            <person name="Van den Hoogen J."/>
            <person name="Gungor B."/>
            <person name="Hartog M."/>
            <person name="Hontelez J."/>
            <person name="Verver J."/>
            <person name="Yang W.-C."/>
            <person name="Schijlen E."/>
            <person name="Repin R."/>
            <person name="Schilthuizen M."/>
            <person name="Schranz E."/>
            <person name="Heidstra R."/>
            <person name="Miyata K."/>
            <person name="Fedorova E."/>
            <person name="Kohlen W."/>
            <person name="Bisseling T."/>
            <person name="Smit S."/>
            <person name="Geurts R."/>
        </authorList>
    </citation>
    <scope>NUCLEOTIDE SEQUENCE [LARGE SCALE GENOMIC DNA]</scope>
    <source>
        <strain evidence="3">cv. RG33-2</strain>
    </source>
</reference>
<feature type="compositionally biased region" description="Acidic residues" evidence="1">
    <location>
        <begin position="198"/>
        <end position="207"/>
    </location>
</feature>
<feature type="non-terminal residue" evidence="2">
    <location>
        <position position="1"/>
    </location>
</feature>
<feature type="compositionally biased region" description="Acidic residues" evidence="1">
    <location>
        <begin position="242"/>
        <end position="253"/>
    </location>
</feature>
<keyword evidence="3" id="KW-1185">Reference proteome</keyword>
<feature type="compositionally biased region" description="Basic and acidic residues" evidence="1">
    <location>
        <begin position="266"/>
        <end position="281"/>
    </location>
</feature>
<evidence type="ECO:0000256" key="1">
    <source>
        <dbReference type="SAM" id="MobiDB-lite"/>
    </source>
</evidence>
<feature type="compositionally biased region" description="Basic and acidic residues" evidence="1">
    <location>
        <begin position="114"/>
        <end position="129"/>
    </location>
</feature>
<feature type="compositionally biased region" description="Gly residues" evidence="1">
    <location>
        <begin position="211"/>
        <end position="222"/>
    </location>
</feature>